<keyword evidence="6" id="KW-1185">Reference proteome</keyword>
<proteinExistence type="predicted"/>
<dbReference type="PRINTS" id="PR00420">
    <property type="entry name" value="RNGMNOXGNASE"/>
</dbReference>
<name>A0A8E2E4J4_9PEZI</name>
<dbReference type="SUPFAM" id="SSF51905">
    <property type="entry name" value="FAD/NAD(P)-binding domain"/>
    <property type="match status" value="1"/>
</dbReference>
<accession>A0A8E2E4J4</accession>
<sequence length="603" mass="67373">MSSPIEIPVAIVGGGSCGLNLSIFLSDHKVDHVLFERHPGTSILPKAHYLNQRSTEIWRQHGVEEEIKKQGCPLRNMSRMNWSTSLGGDGPYDRQNVGTSPCFGGDPYSEAYVTYKRDSPTLPSNLPLIRSEPIFRKIAEERNPGRILFNYCVLDLEDKGDFVLLTVNDSAGKTIQYHAQYVVAADGGKTVGHKIGVEMEGPTNLVNIVSTHFRADLSKYWDDRVLITHFANPEGEAMANFNFGALVQMGPTWGRHSEEWALYFGFRVGDPQRFAPDTLVPRIRELLKLPDLEVDVLHISHWVLDRVLANKYREGRVFVAGDAAHRHPPASGLGLNTAIQDAHNIAWKLAAVLKGKAAPALLNSYEDERRPVGRRNCDWALFTFRHINVLNAAMGIVPGNKEANVARFTRLFEDTQWAQTELAQIQRTIELHDIELSAHDIELGYIYESGAVVGDGSWRPKSDPTGRNYVPTTRPGHRLPHVWLEKDGEVLSTHDLVGAGKADFLLLTDEHGGTWVKAAEEINKTARLNIAIAQVASRQHVRDSTLYEDYDGQWVLRRQVDDGGAVLVRPDNMVAWRSVQPSRFSGRELVDAINTVLGKENIQ</sequence>
<keyword evidence="3" id="KW-0560">Oxidoreductase</keyword>
<dbReference type="GO" id="GO:0016709">
    <property type="term" value="F:oxidoreductase activity, acting on paired donors, with incorporation or reduction of molecular oxygen, NAD(P)H as one donor, and incorporation of one atom of oxygen"/>
    <property type="evidence" value="ECO:0007669"/>
    <property type="project" value="UniProtKB-ARBA"/>
</dbReference>
<evidence type="ECO:0000256" key="2">
    <source>
        <dbReference type="ARBA" id="ARBA00022827"/>
    </source>
</evidence>
<dbReference type="PANTHER" id="PTHR43004">
    <property type="entry name" value="TRK SYSTEM POTASSIUM UPTAKE PROTEIN"/>
    <property type="match status" value="1"/>
</dbReference>
<reference evidence="5 6" key="1">
    <citation type="journal article" date="2016" name="Nat. Commun.">
        <title>Ectomycorrhizal ecology is imprinted in the genome of the dominant symbiotic fungus Cenococcum geophilum.</title>
        <authorList>
            <consortium name="DOE Joint Genome Institute"/>
            <person name="Peter M."/>
            <person name="Kohler A."/>
            <person name="Ohm R.A."/>
            <person name="Kuo A."/>
            <person name="Krutzmann J."/>
            <person name="Morin E."/>
            <person name="Arend M."/>
            <person name="Barry K.W."/>
            <person name="Binder M."/>
            <person name="Choi C."/>
            <person name="Clum A."/>
            <person name="Copeland A."/>
            <person name="Grisel N."/>
            <person name="Haridas S."/>
            <person name="Kipfer T."/>
            <person name="LaButti K."/>
            <person name="Lindquist E."/>
            <person name="Lipzen A."/>
            <person name="Maire R."/>
            <person name="Meier B."/>
            <person name="Mihaltcheva S."/>
            <person name="Molinier V."/>
            <person name="Murat C."/>
            <person name="Poggeler S."/>
            <person name="Quandt C.A."/>
            <person name="Sperisen C."/>
            <person name="Tritt A."/>
            <person name="Tisserant E."/>
            <person name="Crous P.W."/>
            <person name="Henrissat B."/>
            <person name="Nehls U."/>
            <person name="Egli S."/>
            <person name="Spatafora J.W."/>
            <person name="Grigoriev I.V."/>
            <person name="Martin F.M."/>
        </authorList>
    </citation>
    <scope>NUCLEOTIDE SEQUENCE [LARGE SCALE GENOMIC DNA]</scope>
    <source>
        <strain evidence="5 6">CBS 459.81</strain>
    </source>
</reference>
<keyword evidence="2" id="KW-0274">FAD</keyword>
<organism evidence="5 6">
    <name type="scientific">Lepidopterella palustris CBS 459.81</name>
    <dbReference type="NCBI Taxonomy" id="1314670"/>
    <lineage>
        <taxon>Eukaryota</taxon>
        <taxon>Fungi</taxon>
        <taxon>Dikarya</taxon>
        <taxon>Ascomycota</taxon>
        <taxon>Pezizomycotina</taxon>
        <taxon>Dothideomycetes</taxon>
        <taxon>Pleosporomycetidae</taxon>
        <taxon>Mytilinidiales</taxon>
        <taxon>Argynnaceae</taxon>
        <taxon>Lepidopterella</taxon>
    </lineage>
</organism>
<dbReference type="Gene3D" id="3.50.50.60">
    <property type="entry name" value="FAD/NAD(P)-binding domain"/>
    <property type="match status" value="1"/>
</dbReference>
<dbReference type="PANTHER" id="PTHR43004:SF8">
    <property type="entry name" value="FAD-BINDING DOMAIN-CONTAINING PROTEIN-RELATED"/>
    <property type="match status" value="1"/>
</dbReference>
<dbReference type="InterPro" id="IPR002938">
    <property type="entry name" value="FAD-bd"/>
</dbReference>
<dbReference type="Proteomes" id="UP000250266">
    <property type="component" value="Unassembled WGS sequence"/>
</dbReference>
<dbReference type="AlphaFoldDB" id="A0A8E2E4J4"/>
<evidence type="ECO:0000256" key="3">
    <source>
        <dbReference type="ARBA" id="ARBA00023002"/>
    </source>
</evidence>
<evidence type="ECO:0000313" key="6">
    <source>
        <dbReference type="Proteomes" id="UP000250266"/>
    </source>
</evidence>
<dbReference type="Gene3D" id="3.40.30.120">
    <property type="match status" value="1"/>
</dbReference>
<dbReference type="InterPro" id="IPR036188">
    <property type="entry name" value="FAD/NAD-bd_sf"/>
</dbReference>
<dbReference type="EMBL" id="KV745150">
    <property type="protein sequence ID" value="OCK77153.1"/>
    <property type="molecule type" value="Genomic_DNA"/>
</dbReference>
<dbReference type="Gene3D" id="3.30.9.10">
    <property type="entry name" value="D-Amino Acid Oxidase, subunit A, domain 2"/>
    <property type="match status" value="1"/>
</dbReference>
<evidence type="ECO:0000256" key="1">
    <source>
        <dbReference type="ARBA" id="ARBA00022630"/>
    </source>
</evidence>
<dbReference type="InterPro" id="IPR050641">
    <property type="entry name" value="RIFMO-like"/>
</dbReference>
<gene>
    <name evidence="5" type="ORF">K432DRAFT_304869</name>
</gene>
<dbReference type="Pfam" id="PF01494">
    <property type="entry name" value="FAD_binding_3"/>
    <property type="match status" value="1"/>
</dbReference>
<dbReference type="GO" id="GO:0071949">
    <property type="term" value="F:FAD binding"/>
    <property type="evidence" value="ECO:0007669"/>
    <property type="project" value="InterPro"/>
</dbReference>
<keyword evidence="1" id="KW-0285">Flavoprotein</keyword>
<dbReference type="OrthoDB" id="2096480at2759"/>
<feature type="domain" description="FAD-binding" evidence="4">
    <location>
        <begin position="7"/>
        <end position="379"/>
    </location>
</feature>
<dbReference type="Pfam" id="PF21274">
    <property type="entry name" value="Rng_hyd_C"/>
    <property type="match status" value="1"/>
</dbReference>
<evidence type="ECO:0000313" key="5">
    <source>
        <dbReference type="EMBL" id="OCK77153.1"/>
    </source>
</evidence>
<evidence type="ECO:0000259" key="4">
    <source>
        <dbReference type="Pfam" id="PF01494"/>
    </source>
</evidence>
<protein>
    <recommendedName>
        <fullName evidence="4">FAD-binding domain-containing protein</fullName>
    </recommendedName>
</protein>